<name>A0A2S0M7B0_MEGEL</name>
<comment type="subcellular location">
    <subcellularLocation>
        <location evidence="1">Membrane</location>
        <topology evidence="1">Single-pass membrane protein</topology>
    </subcellularLocation>
</comment>
<dbReference type="Proteomes" id="UP000238358">
    <property type="component" value="Chromosome"/>
</dbReference>
<dbReference type="GO" id="GO:0005886">
    <property type="term" value="C:plasma membrane"/>
    <property type="evidence" value="ECO:0007669"/>
    <property type="project" value="InterPro"/>
</dbReference>
<keyword evidence="4" id="KW-0472">Membrane</keyword>
<keyword evidence="2" id="KW-0812">Transmembrane</keyword>
<dbReference type="PANTHER" id="PTHR30441">
    <property type="entry name" value="DUF748 DOMAIN-CONTAINING PROTEIN"/>
    <property type="match status" value="1"/>
</dbReference>
<dbReference type="InterPro" id="IPR007452">
    <property type="entry name" value="TamB_C"/>
</dbReference>
<gene>
    <name evidence="6" type="ORF">C6Y28_06940</name>
</gene>
<evidence type="ECO:0000256" key="2">
    <source>
        <dbReference type="ARBA" id="ARBA00022692"/>
    </source>
</evidence>
<dbReference type="EMBL" id="CP027569">
    <property type="protein sequence ID" value="AVO27355.1"/>
    <property type="molecule type" value="Genomic_DNA"/>
</dbReference>
<evidence type="ECO:0000256" key="1">
    <source>
        <dbReference type="ARBA" id="ARBA00004167"/>
    </source>
</evidence>
<sequence>MKKKWMAACGVTAFFLSAGIALWMEKPALTQMAGQAITTTANSKLNGTLSFSSLDISLKGQLVLAKPVIRDTQGRVVIEGDAVRVYVNPGKIVNALKQGEILQALDTADVDNPVLHLWQNEDDGTWNVASLIKKDQRQTDAGFRGAINVHNGTIDAVLPDSTAVMGQNVNGSVSFAGYPSMAIDASMTVDGQKVTAHGTYASNRQYDFTFSADAVNGTYASSFIPASADVVIRSGTVENVKVRVADSHNGFFLSGQADVTDGHVTVQGLDVDGLKGHAALTTQDITLSGVEGRVNGQDFRVGGTIVTNGDTPVFNLNVDVPDADVTAFADYLPAAVSGTAGFQGTVWGTPQDVSARGTASLHDVTYDGYTVDEVRADLAYSHDRVDIASLSAQAYGASLTGKGVYDVRSGAYEADADVQGLDLSALPGVPAAVMGNLSASLHAAGNSQDGSIVATGQVKASDLSYNGLTVDTAAGDVAYDGRIVTLRSGHAEAGGGSVDVSGSYDVDSQTPHLTFTGHDLPLDMASPFVSLPLSGTADLSGHVDGSQWDVAFSASQGQIKGVPFDSLDGTARGQGSRIEIPALYWRRGDGTHVLTGQADLDARTVQAVLTTSHMRIEQLLPAVGKEDLPLTGWADNTITLSGSLDNPTASGSFRLSSGSYAGYLYKNISADYRLDNGTVYLSNGDISSYTASLALSGSVGDTLDLDLTGRHVDIARLIPQNKTPRSGYFDIQAHIGGSLDNPTAAGSLKAANLVINHMVLNDIHGDFAYYDDLLRLTDLHFAQLGGVYDGNLLYNTQSSLLRGKATVVNGDIAGLLKVAALPVQDVAGKLNGQIDISGTSDNPTVSMKGNIRDGSFGGQPVEPADIDVQMENGVVHLNKAALHIGNSVLAAQGTYALHGPVKLSVAAKQFPAKALTDVLGQNGFVVDAPIDFAADLSGTGDDLQADVSAQLGSGTANGIAFSGAYALFNIRNGMITVQQASGSRDPYKVSASGTIPVSALKGGQTSESMDLDVRLDNAGLDILTFLTPYVTEASGPIQGGIKVSGTLDAPRVNGDIAIKNGTIRFKDTQYPLADINADLAFKGNSAVLSGSGTMDKKGKKNPGRVSLDGQASWSGRSLDTYSLAADLSGLYLDCPYYEGPLTGYLRVEPGDGRPKVSGLMQVDNTTVDIPLTLASSSDGPDLDLDFTLTLGNKVRLYSPALYDLMVNGSVTFKGNLNHPQPSGRFEATRGTVHYLDTNFRVTKAKADFSRYDSFLPYIDAEGFSRVGQYNVMLTLRGRADNMDLMLRSDPPLTKPQIVSLITLRNGDERPQSSLNAEDVDSLIGSGIRMTLNSLGITQNLERALSLDMLTVTNGSLDLNDRNTDMSRNYYNIEMGKYLFNDFMVTAAFGLNHGDDRFGVMYDLGRNFSVNAWTSDDNQFIGGVYKYSF</sequence>
<reference evidence="6 7" key="1">
    <citation type="journal article" date="2018" name="Genome Announc.">
        <title>Complete genomes of two Megasphaera elsdenii strains, NCIMB 702410 and ATCC 25940.</title>
        <authorList>
            <person name="Hatmaker E.A."/>
            <person name="O'Dell K."/>
            <person name="Riley L.A."/>
            <person name="Klingeman D.M."/>
            <person name="Guss A.M."/>
        </authorList>
    </citation>
    <scope>NUCLEOTIDE SEQUENCE [LARGE SCALE GENOMIC DNA]</scope>
    <source>
        <strain evidence="6 7">NCIMB702410</strain>
    </source>
</reference>
<proteinExistence type="predicted"/>
<dbReference type="InterPro" id="IPR052894">
    <property type="entry name" value="AsmA-related"/>
</dbReference>
<evidence type="ECO:0000313" key="7">
    <source>
        <dbReference type="Proteomes" id="UP000238358"/>
    </source>
</evidence>
<dbReference type="PANTHER" id="PTHR30441:SF8">
    <property type="entry name" value="DUF748 DOMAIN-CONTAINING PROTEIN"/>
    <property type="match status" value="1"/>
</dbReference>
<feature type="domain" description="Translocation and assembly module TamB C-terminal" evidence="5">
    <location>
        <begin position="1101"/>
        <end position="1418"/>
    </location>
</feature>
<organism evidence="6 7">
    <name type="scientific">Megasphaera elsdenii</name>
    <dbReference type="NCBI Taxonomy" id="907"/>
    <lineage>
        <taxon>Bacteria</taxon>
        <taxon>Bacillati</taxon>
        <taxon>Bacillota</taxon>
        <taxon>Negativicutes</taxon>
        <taxon>Veillonellales</taxon>
        <taxon>Veillonellaceae</taxon>
        <taxon>Megasphaera</taxon>
    </lineage>
</organism>
<evidence type="ECO:0000313" key="6">
    <source>
        <dbReference type="EMBL" id="AVO27355.1"/>
    </source>
</evidence>
<dbReference type="GO" id="GO:0090313">
    <property type="term" value="P:regulation of protein targeting to membrane"/>
    <property type="evidence" value="ECO:0007669"/>
    <property type="project" value="TreeGrafter"/>
</dbReference>
<evidence type="ECO:0000256" key="3">
    <source>
        <dbReference type="ARBA" id="ARBA00022989"/>
    </source>
</evidence>
<dbReference type="RefSeq" id="WP_027894942.1">
    <property type="nucleotide sequence ID" value="NZ_CP027569.1"/>
</dbReference>
<dbReference type="Pfam" id="PF04357">
    <property type="entry name" value="TamB"/>
    <property type="match status" value="1"/>
</dbReference>
<keyword evidence="3" id="KW-1133">Transmembrane helix</keyword>
<evidence type="ECO:0000259" key="5">
    <source>
        <dbReference type="Pfam" id="PF04357"/>
    </source>
</evidence>
<dbReference type="GO" id="GO:0009306">
    <property type="term" value="P:protein secretion"/>
    <property type="evidence" value="ECO:0007669"/>
    <property type="project" value="InterPro"/>
</dbReference>
<evidence type="ECO:0000256" key="4">
    <source>
        <dbReference type="ARBA" id="ARBA00023136"/>
    </source>
</evidence>
<accession>A0A2S0M7B0</accession>
<dbReference type="OrthoDB" id="3034030at2"/>
<protein>
    <recommendedName>
        <fullName evidence="5">Translocation and assembly module TamB C-terminal domain-containing protein</fullName>
    </recommendedName>
</protein>